<keyword evidence="3" id="KW-1185">Reference proteome</keyword>
<name>A0AAV4I755_9GAST</name>
<comment type="caution">
    <text evidence="2">The sequence shown here is derived from an EMBL/GenBank/DDBJ whole genome shotgun (WGS) entry which is preliminary data.</text>
</comment>
<dbReference type="AlphaFoldDB" id="A0AAV4I755"/>
<sequence length="198" mass="22347">MEEIVRHTSTVNVEDKKLAFLRRAIMLLNSKKNSRIYSVIDLTLAFSWVSKSRVLTQHLRECLQLPSLNTILKLTSIARNLEDSSLFQSVFSSVEDRQRGCILIIDEGYVKASITYRGGTLFGHAVDCPNEPATTVLSVMVKCLFGGKTFVAKLLPCWALESEFQFHIVENVIMELERCGATVIALINDNNRVNQSFF</sequence>
<evidence type="ECO:0000313" key="3">
    <source>
        <dbReference type="Proteomes" id="UP000762676"/>
    </source>
</evidence>
<evidence type="ECO:0000313" key="2">
    <source>
        <dbReference type="EMBL" id="GFS04944.1"/>
    </source>
</evidence>
<accession>A0AAV4I755</accession>
<feature type="domain" description="Transposable element P transposase-like RNase H" evidence="1">
    <location>
        <begin position="90"/>
        <end position="197"/>
    </location>
</feature>
<dbReference type="EMBL" id="BMAT01002336">
    <property type="protein sequence ID" value="GFS04944.1"/>
    <property type="molecule type" value="Genomic_DNA"/>
</dbReference>
<protein>
    <submittedName>
        <fullName evidence="2">Transposable element P transposase</fullName>
    </submittedName>
</protein>
<reference evidence="2 3" key="1">
    <citation type="journal article" date="2021" name="Elife">
        <title>Chloroplast acquisition without the gene transfer in kleptoplastic sea slugs, Plakobranchus ocellatus.</title>
        <authorList>
            <person name="Maeda T."/>
            <person name="Takahashi S."/>
            <person name="Yoshida T."/>
            <person name="Shimamura S."/>
            <person name="Takaki Y."/>
            <person name="Nagai Y."/>
            <person name="Toyoda A."/>
            <person name="Suzuki Y."/>
            <person name="Arimoto A."/>
            <person name="Ishii H."/>
            <person name="Satoh N."/>
            <person name="Nishiyama T."/>
            <person name="Hasebe M."/>
            <person name="Maruyama T."/>
            <person name="Minagawa J."/>
            <person name="Obokata J."/>
            <person name="Shigenobu S."/>
        </authorList>
    </citation>
    <scope>NUCLEOTIDE SEQUENCE [LARGE SCALE GENOMIC DNA]</scope>
</reference>
<organism evidence="2 3">
    <name type="scientific">Elysia marginata</name>
    <dbReference type="NCBI Taxonomy" id="1093978"/>
    <lineage>
        <taxon>Eukaryota</taxon>
        <taxon>Metazoa</taxon>
        <taxon>Spiralia</taxon>
        <taxon>Lophotrochozoa</taxon>
        <taxon>Mollusca</taxon>
        <taxon>Gastropoda</taxon>
        <taxon>Heterobranchia</taxon>
        <taxon>Euthyneura</taxon>
        <taxon>Panpulmonata</taxon>
        <taxon>Sacoglossa</taxon>
        <taxon>Placobranchoidea</taxon>
        <taxon>Plakobranchidae</taxon>
        <taxon>Elysia</taxon>
    </lineage>
</organism>
<gene>
    <name evidence="2" type="ORF">ElyMa_001187900</name>
</gene>
<proteinExistence type="predicted"/>
<dbReference type="Proteomes" id="UP000762676">
    <property type="component" value="Unassembled WGS sequence"/>
</dbReference>
<evidence type="ECO:0000259" key="1">
    <source>
        <dbReference type="Pfam" id="PF21787"/>
    </source>
</evidence>
<dbReference type="Pfam" id="PF21787">
    <property type="entry name" value="TNP-like_RNaseH_N"/>
    <property type="match status" value="1"/>
</dbReference>
<dbReference type="InterPro" id="IPR048365">
    <property type="entry name" value="TNP-like_RNaseH_N"/>
</dbReference>